<evidence type="ECO:0000256" key="4">
    <source>
        <dbReference type="ARBA" id="ARBA00022723"/>
    </source>
</evidence>
<dbReference type="NCBIfam" id="TIGR00515">
    <property type="entry name" value="accD"/>
    <property type="match status" value="1"/>
</dbReference>
<evidence type="ECO:0000256" key="13">
    <source>
        <dbReference type="HAMAP-Rule" id="MF_01395"/>
    </source>
</evidence>
<comment type="similarity">
    <text evidence="13">Belongs to the AccD/PCCB family.</text>
</comment>
<feature type="binding site" evidence="13">
    <location>
        <position position="24"/>
    </location>
    <ligand>
        <name>Zn(2+)</name>
        <dbReference type="ChEBI" id="CHEBI:29105"/>
    </ligand>
</feature>
<evidence type="ECO:0000256" key="3">
    <source>
        <dbReference type="ARBA" id="ARBA00022679"/>
    </source>
</evidence>
<feature type="binding site" evidence="13">
    <location>
        <position position="46"/>
    </location>
    <ligand>
        <name>Zn(2+)</name>
        <dbReference type="ChEBI" id="CHEBI:29105"/>
    </ligand>
</feature>
<dbReference type="EMBL" id="DTGD01000017">
    <property type="protein sequence ID" value="HGB35358.1"/>
    <property type="molecule type" value="Genomic_DNA"/>
</dbReference>
<feature type="domain" description="CoA carboxyltransferase N-terminal" evidence="14">
    <location>
        <begin position="20"/>
        <end position="278"/>
    </location>
</feature>
<dbReference type="AlphaFoldDB" id="A0A7V3KMK2"/>
<dbReference type="GO" id="GO:0006633">
    <property type="term" value="P:fatty acid biosynthetic process"/>
    <property type="evidence" value="ECO:0007669"/>
    <property type="project" value="UniProtKB-KW"/>
</dbReference>
<keyword evidence="13" id="KW-0963">Cytoplasm</keyword>
<evidence type="ECO:0000256" key="6">
    <source>
        <dbReference type="ARBA" id="ARBA00022771"/>
    </source>
</evidence>
<dbReference type="InterPro" id="IPR029045">
    <property type="entry name" value="ClpP/crotonase-like_dom_sf"/>
</dbReference>
<feature type="binding site" evidence="13">
    <location>
        <position position="43"/>
    </location>
    <ligand>
        <name>Zn(2+)</name>
        <dbReference type="ChEBI" id="CHEBI:29105"/>
    </ligand>
</feature>
<evidence type="ECO:0000256" key="1">
    <source>
        <dbReference type="ARBA" id="ARBA00004496"/>
    </source>
</evidence>
<keyword evidence="8 13" id="KW-0862">Zinc</keyword>
<dbReference type="InterPro" id="IPR000438">
    <property type="entry name" value="Acetyl_CoA_COase_Trfase_b_su"/>
</dbReference>
<dbReference type="GO" id="GO:0009317">
    <property type="term" value="C:acetyl-CoA carboxylase complex"/>
    <property type="evidence" value="ECO:0007669"/>
    <property type="project" value="InterPro"/>
</dbReference>
<dbReference type="GO" id="GO:0003989">
    <property type="term" value="F:acetyl-CoA carboxylase activity"/>
    <property type="evidence" value="ECO:0007669"/>
    <property type="project" value="InterPro"/>
</dbReference>
<keyword evidence="3 13" id="KW-0808">Transferase</keyword>
<comment type="pathway">
    <text evidence="13">Lipid metabolism; malonyl-CoA biosynthesis; malonyl-CoA from acetyl-CoA: step 1/1.</text>
</comment>
<keyword evidence="15" id="KW-0436">Ligase</keyword>
<keyword evidence="11 13" id="KW-0275">Fatty acid biosynthesis</keyword>
<feature type="binding site" evidence="13">
    <location>
        <position position="27"/>
    </location>
    <ligand>
        <name>Zn(2+)</name>
        <dbReference type="ChEBI" id="CHEBI:29105"/>
    </ligand>
</feature>
<dbReference type="PANTHER" id="PTHR42995:SF5">
    <property type="entry name" value="ACETYL-COENZYME A CARBOXYLASE CARBOXYL TRANSFERASE SUBUNIT BETA, CHLOROPLASTIC"/>
    <property type="match status" value="1"/>
</dbReference>
<dbReference type="HAMAP" id="MF_01395">
    <property type="entry name" value="AcetylCoA_CT_beta"/>
    <property type="match status" value="1"/>
</dbReference>
<keyword evidence="7 13" id="KW-0276">Fatty acid metabolism</keyword>
<name>A0A7V3KMK2_UNCW3</name>
<keyword evidence="9 13" id="KW-0067">ATP-binding</keyword>
<dbReference type="PRINTS" id="PR01070">
    <property type="entry name" value="ACCCTRFRASEB"/>
</dbReference>
<dbReference type="UniPathway" id="UPA00655">
    <property type="reaction ID" value="UER00711"/>
</dbReference>
<organism evidence="15">
    <name type="scientific">candidate division WOR-3 bacterium</name>
    <dbReference type="NCBI Taxonomy" id="2052148"/>
    <lineage>
        <taxon>Bacteria</taxon>
        <taxon>Bacteria division WOR-3</taxon>
    </lineage>
</organism>
<dbReference type="Pfam" id="PF17848">
    <property type="entry name" value="Zn_ribbon_ACC"/>
    <property type="match status" value="1"/>
</dbReference>
<evidence type="ECO:0000256" key="11">
    <source>
        <dbReference type="ARBA" id="ARBA00023160"/>
    </source>
</evidence>
<dbReference type="EC" id="2.1.3.15" evidence="13"/>
<dbReference type="Pfam" id="PF01039">
    <property type="entry name" value="Carboxyl_trans"/>
    <property type="match status" value="1"/>
</dbReference>
<keyword evidence="4 13" id="KW-0479">Metal-binding</keyword>
<comment type="caution">
    <text evidence="15">The sequence shown here is derived from an EMBL/GenBank/DDBJ whole genome shotgun (WGS) entry which is preliminary data.</text>
</comment>
<dbReference type="SUPFAM" id="SSF52096">
    <property type="entry name" value="ClpP/crotonase"/>
    <property type="match status" value="1"/>
</dbReference>
<dbReference type="PANTHER" id="PTHR42995">
    <property type="entry name" value="ACETYL-COENZYME A CARBOXYLASE CARBOXYL TRANSFERASE SUBUNIT BETA, CHLOROPLASTIC"/>
    <property type="match status" value="1"/>
</dbReference>
<dbReference type="GO" id="GO:0005524">
    <property type="term" value="F:ATP binding"/>
    <property type="evidence" value="ECO:0007669"/>
    <property type="project" value="UniProtKB-KW"/>
</dbReference>
<proteinExistence type="inferred from homology"/>
<gene>
    <name evidence="13 15" type="primary">accD</name>
    <name evidence="15" type="ORF">ENV38_00415</name>
</gene>
<comment type="subcellular location">
    <subcellularLocation>
        <location evidence="1 13">Cytoplasm</location>
    </subcellularLocation>
</comment>
<evidence type="ECO:0000256" key="8">
    <source>
        <dbReference type="ARBA" id="ARBA00022833"/>
    </source>
</evidence>
<keyword evidence="10 13" id="KW-0443">Lipid metabolism</keyword>
<keyword evidence="6 13" id="KW-0863">Zinc-finger</keyword>
<comment type="subunit">
    <text evidence="13">Acetyl-CoA carboxylase is a heterohexamer composed of biotin carboxyl carrier protein (AccB), biotin carboxylase (AccC) and two subunits each of ACCase subunit alpha (AccA) and ACCase subunit beta (AccD).</text>
</comment>
<comment type="catalytic activity">
    <reaction evidence="13">
        <text>N(6)-carboxybiotinyl-L-lysyl-[protein] + acetyl-CoA = N(6)-biotinyl-L-lysyl-[protein] + malonyl-CoA</text>
        <dbReference type="Rhea" id="RHEA:54728"/>
        <dbReference type="Rhea" id="RHEA-COMP:10505"/>
        <dbReference type="Rhea" id="RHEA-COMP:10506"/>
        <dbReference type="ChEBI" id="CHEBI:57288"/>
        <dbReference type="ChEBI" id="CHEBI:57384"/>
        <dbReference type="ChEBI" id="CHEBI:83144"/>
        <dbReference type="ChEBI" id="CHEBI:83145"/>
        <dbReference type="EC" id="2.1.3.15"/>
    </reaction>
</comment>
<protein>
    <recommendedName>
        <fullName evidence="13">Acetyl-coenzyme A carboxylase carboxyl transferase subunit beta</fullName>
        <shortName evidence="13">ACCase subunit beta</shortName>
        <shortName evidence="13">Acetyl-CoA carboxylase carboxyltransferase subunit beta</shortName>
        <ecNumber evidence="13">2.1.3.15</ecNumber>
    </recommendedName>
</protein>
<dbReference type="Gene3D" id="3.90.226.10">
    <property type="entry name" value="2-enoyl-CoA Hydratase, Chain A, domain 1"/>
    <property type="match status" value="1"/>
</dbReference>
<keyword evidence="2 13" id="KW-0444">Lipid biosynthesis</keyword>
<sequence length="278" mass="30701">MLFKKKKELEASKKEIPEGLFVKCENCGEMLYKAVLEKNFLVCPKCGYHFRANVEVYKKLLLDGEEFEELIASHLESDDPLNFPEYKNKLEQAKKNTGLKEAAIAGIGKLDGKKVVLFLTDFRFLGGSMGSVYGEIFYRACEVAKEKKIPLISVTSSGGGARMHEGIFSLMQMVKTTLGVELLNEAKIPFISVVCDPTMGGVMASFASLGDLNLAEPGALLGFAGPRVIEQTIKQTLPPGFQRSEFLLQKGFLDMVVPRKELKETLSKILSYLGVQNG</sequence>
<comment type="function">
    <text evidence="12 13">Component of the acetyl coenzyme A carboxylase (ACC) complex. Biotin carboxylase (BC) catalyzes the carboxylation of biotin on its carrier protein (BCCP) and then the CO(2) group is transferred by the transcarboxylase to acetyl-CoA to form malonyl-CoA.</text>
</comment>
<keyword evidence="5 13" id="KW-0547">Nucleotide-binding</keyword>
<dbReference type="GO" id="GO:0016743">
    <property type="term" value="F:carboxyl- or carbamoyltransferase activity"/>
    <property type="evidence" value="ECO:0007669"/>
    <property type="project" value="UniProtKB-UniRule"/>
</dbReference>
<evidence type="ECO:0000256" key="12">
    <source>
        <dbReference type="ARBA" id="ARBA00025280"/>
    </source>
</evidence>
<evidence type="ECO:0000259" key="14">
    <source>
        <dbReference type="PROSITE" id="PS50980"/>
    </source>
</evidence>
<dbReference type="InterPro" id="IPR041010">
    <property type="entry name" value="Znf-ACC"/>
</dbReference>
<comment type="cofactor">
    <cofactor evidence="13">
        <name>Zn(2+)</name>
        <dbReference type="ChEBI" id="CHEBI:29105"/>
    </cofactor>
    <text evidence="13">Binds 1 zinc ion per subunit.</text>
</comment>
<evidence type="ECO:0000256" key="10">
    <source>
        <dbReference type="ARBA" id="ARBA00023098"/>
    </source>
</evidence>
<accession>A0A7V3KMK2</accession>
<evidence type="ECO:0000256" key="5">
    <source>
        <dbReference type="ARBA" id="ARBA00022741"/>
    </source>
</evidence>
<evidence type="ECO:0000256" key="9">
    <source>
        <dbReference type="ARBA" id="ARBA00022840"/>
    </source>
</evidence>
<dbReference type="PROSITE" id="PS50980">
    <property type="entry name" value="COA_CT_NTER"/>
    <property type="match status" value="1"/>
</dbReference>
<dbReference type="InterPro" id="IPR011762">
    <property type="entry name" value="COA_CT_N"/>
</dbReference>
<reference evidence="15" key="1">
    <citation type="journal article" date="2020" name="mSystems">
        <title>Genome- and Community-Level Interaction Insights into Carbon Utilization and Element Cycling Functions of Hydrothermarchaeota in Hydrothermal Sediment.</title>
        <authorList>
            <person name="Zhou Z."/>
            <person name="Liu Y."/>
            <person name="Xu W."/>
            <person name="Pan J."/>
            <person name="Luo Z.H."/>
            <person name="Li M."/>
        </authorList>
    </citation>
    <scope>NUCLEOTIDE SEQUENCE [LARGE SCALE GENOMIC DNA]</scope>
    <source>
        <strain evidence="15">SpSt-754</strain>
    </source>
</reference>
<feature type="zinc finger region" description="C4-type" evidence="13">
    <location>
        <begin position="24"/>
        <end position="46"/>
    </location>
</feature>
<dbReference type="GO" id="GO:0008270">
    <property type="term" value="F:zinc ion binding"/>
    <property type="evidence" value="ECO:0007669"/>
    <property type="project" value="UniProtKB-UniRule"/>
</dbReference>
<evidence type="ECO:0000313" key="15">
    <source>
        <dbReference type="EMBL" id="HGB35358.1"/>
    </source>
</evidence>
<dbReference type="InterPro" id="IPR034733">
    <property type="entry name" value="AcCoA_carboxyl_beta"/>
</dbReference>
<evidence type="ECO:0000256" key="2">
    <source>
        <dbReference type="ARBA" id="ARBA00022516"/>
    </source>
</evidence>
<evidence type="ECO:0000256" key="7">
    <source>
        <dbReference type="ARBA" id="ARBA00022832"/>
    </source>
</evidence>
<dbReference type="GO" id="GO:2001295">
    <property type="term" value="P:malonyl-CoA biosynthetic process"/>
    <property type="evidence" value="ECO:0007669"/>
    <property type="project" value="UniProtKB-UniRule"/>
</dbReference>